<evidence type="ECO:0000313" key="3">
    <source>
        <dbReference type="Proteomes" id="UP001163828"/>
    </source>
</evidence>
<name>A0ABQ8PZV2_9AGAR</name>
<accession>A0ABQ8PZV2</accession>
<evidence type="ECO:0000256" key="1">
    <source>
        <dbReference type="SAM" id="MobiDB-lite"/>
    </source>
</evidence>
<protein>
    <submittedName>
        <fullName evidence="2">Uncharacterized protein</fullName>
    </submittedName>
</protein>
<dbReference type="EMBL" id="MU790922">
    <property type="protein sequence ID" value="KAJ3991973.1"/>
    <property type="molecule type" value="Genomic_DNA"/>
</dbReference>
<gene>
    <name evidence="2" type="ORF">F5050DRAFT_1791401</name>
</gene>
<dbReference type="Proteomes" id="UP001163828">
    <property type="component" value="Unassembled WGS sequence"/>
</dbReference>
<feature type="non-terminal residue" evidence="2">
    <location>
        <position position="1"/>
    </location>
</feature>
<feature type="region of interest" description="Disordered" evidence="1">
    <location>
        <begin position="45"/>
        <end position="71"/>
    </location>
</feature>
<organism evidence="2 3">
    <name type="scientific">Lentinula boryana</name>
    <dbReference type="NCBI Taxonomy" id="40481"/>
    <lineage>
        <taxon>Eukaryota</taxon>
        <taxon>Fungi</taxon>
        <taxon>Dikarya</taxon>
        <taxon>Basidiomycota</taxon>
        <taxon>Agaricomycotina</taxon>
        <taxon>Agaricomycetes</taxon>
        <taxon>Agaricomycetidae</taxon>
        <taxon>Agaricales</taxon>
        <taxon>Marasmiineae</taxon>
        <taxon>Omphalotaceae</taxon>
        <taxon>Lentinula</taxon>
    </lineage>
</organism>
<evidence type="ECO:0000313" key="2">
    <source>
        <dbReference type="EMBL" id="KAJ3991973.1"/>
    </source>
</evidence>
<proteinExistence type="predicted"/>
<comment type="caution">
    <text evidence="2">The sequence shown here is derived from an EMBL/GenBank/DDBJ whole genome shotgun (WGS) entry which is preliminary data.</text>
</comment>
<keyword evidence="3" id="KW-1185">Reference proteome</keyword>
<sequence>VRLAPILAPIRFFSRTLTAFENINSLTNNFYPPSLPIQLASNRRSRFSPRELPTPAGPSPSQTNSMLYYIP</sequence>
<feature type="compositionally biased region" description="Polar residues" evidence="1">
    <location>
        <begin position="59"/>
        <end position="71"/>
    </location>
</feature>
<reference evidence="2" key="1">
    <citation type="submission" date="2022-08" db="EMBL/GenBank/DDBJ databases">
        <authorList>
            <consortium name="DOE Joint Genome Institute"/>
            <person name="Min B."/>
            <person name="Riley R."/>
            <person name="Sierra-Patev S."/>
            <person name="Naranjo-Ortiz M."/>
            <person name="Looney B."/>
            <person name="Konkel Z."/>
            <person name="Slot J.C."/>
            <person name="Sakamoto Y."/>
            <person name="Steenwyk J.L."/>
            <person name="Rokas A."/>
            <person name="Carro J."/>
            <person name="Camarero S."/>
            <person name="Ferreira P."/>
            <person name="Molpeceres G."/>
            <person name="Ruiz-Duenas F.J."/>
            <person name="Serrano A."/>
            <person name="Henrissat B."/>
            <person name="Drula E."/>
            <person name="Hughes K.W."/>
            <person name="Mata J.L."/>
            <person name="Ishikawa N.K."/>
            <person name="Vargas-Isla R."/>
            <person name="Ushijima S."/>
            <person name="Smith C.A."/>
            <person name="Ahrendt S."/>
            <person name="Andreopoulos W."/>
            <person name="He G."/>
            <person name="Labutti K."/>
            <person name="Lipzen A."/>
            <person name="Ng V."/>
            <person name="Sandor L."/>
            <person name="Barry K."/>
            <person name="Martinez A.T."/>
            <person name="Xiao Y."/>
            <person name="Gibbons J.G."/>
            <person name="Terashima K."/>
            <person name="Hibbett D.S."/>
            <person name="Grigoriev I.V."/>
        </authorList>
    </citation>
    <scope>NUCLEOTIDE SEQUENCE</scope>
    <source>
        <strain evidence="2">TFB10827</strain>
    </source>
</reference>